<feature type="disulfide bond" evidence="9">
    <location>
        <begin position="84"/>
        <end position="94"/>
    </location>
</feature>
<dbReference type="AlphaFoldDB" id="A0A7M7PIT9"/>
<evidence type="ECO:0000256" key="10">
    <source>
        <dbReference type="SAM" id="MobiDB-lite"/>
    </source>
</evidence>
<dbReference type="FunFam" id="3.10.250.10:FF:000016">
    <property type="entry name" value="Scavenger receptor cysteine-rich protein type 12"/>
    <property type="match status" value="2"/>
</dbReference>
<dbReference type="RefSeq" id="XP_030851738.1">
    <property type="nucleotide sequence ID" value="XM_030995878.1"/>
</dbReference>
<evidence type="ECO:0000256" key="5">
    <source>
        <dbReference type="ARBA" id="ARBA00022989"/>
    </source>
</evidence>
<evidence type="ECO:0000313" key="13">
    <source>
        <dbReference type="Proteomes" id="UP000007110"/>
    </source>
</evidence>
<name>A0A7M7PIT9_STRPU</name>
<keyword evidence="5" id="KW-1133">Transmembrane helix</keyword>
<dbReference type="Proteomes" id="UP000007110">
    <property type="component" value="Unassembled WGS sequence"/>
</dbReference>
<keyword evidence="13" id="KW-1185">Reference proteome</keyword>
<dbReference type="SUPFAM" id="SSF56487">
    <property type="entry name" value="SRCR-like"/>
    <property type="match status" value="2"/>
</dbReference>
<keyword evidence="7 9" id="KW-1015">Disulfide bond</keyword>
<reference evidence="13" key="1">
    <citation type="submission" date="2015-02" db="EMBL/GenBank/DDBJ databases">
        <title>Genome sequencing for Strongylocentrotus purpuratus.</title>
        <authorList>
            <person name="Murali S."/>
            <person name="Liu Y."/>
            <person name="Vee V."/>
            <person name="English A."/>
            <person name="Wang M."/>
            <person name="Skinner E."/>
            <person name="Han Y."/>
            <person name="Muzny D.M."/>
            <person name="Worley K.C."/>
            <person name="Gibbs R.A."/>
        </authorList>
    </citation>
    <scope>NUCLEOTIDE SEQUENCE</scope>
</reference>
<dbReference type="InterPro" id="IPR001190">
    <property type="entry name" value="SRCR"/>
</dbReference>
<feature type="region of interest" description="Disordered" evidence="10">
    <location>
        <begin position="515"/>
        <end position="540"/>
    </location>
</feature>
<dbReference type="InParanoid" id="A0A7M7PIT9"/>
<dbReference type="GO" id="GO:0016020">
    <property type="term" value="C:membrane"/>
    <property type="evidence" value="ECO:0007669"/>
    <property type="project" value="UniProtKB-SubCell"/>
</dbReference>
<dbReference type="SMART" id="SM00202">
    <property type="entry name" value="SR"/>
    <property type="match status" value="2"/>
</dbReference>
<keyword evidence="2" id="KW-0812">Transmembrane</keyword>
<evidence type="ECO:0000256" key="8">
    <source>
        <dbReference type="ARBA" id="ARBA00023180"/>
    </source>
</evidence>
<dbReference type="KEGG" id="spu:105438769"/>
<keyword evidence="3" id="KW-0732">Signal</keyword>
<evidence type="ECO:0000259" key="11">
    <source>
        <dbReference type="PROSITE" id="PS50287"/>
    </source>
</evidence>
<organism evidence="12 13">
    <name type="scientific">Strongylocentrotus purpuratus</name>
    <name type="common">Purple sea urchin</name>
    <dbReference type="NCBI Taxonomy" id="7668"/>
    <lineage>
        <taxon>Eukaryota</taxon>
        <taxon>Metazoa</taxon>
        <taxon>Echinodermata</taxon>
        <taxon>Eleutherozoa</taxon>
        <taxon>Echinozoa</taxon>
        <taxon>Echinoidea</taxon>
        <taxon>Euechinoidea</taxon>
        <taxon>Echinacea</taxon>
        <taxon>Camarodonta</taxon>
        <taxon>Echinidea</taxon>
        <taxon>Strongylocentrotidae</taxon>
        <taxon>Strongylocentrotus</taxon>
    </lineage>
</organism>
<dbReference type="InterPro" id="IPR036772">
    <property type="entry name" value="SRCR-like_dom_sf"/>
</dbReference>
<evidence type="ECO:0000256" key="7">
    <source>
        <dbReference type="ARBA" id="ARBA00023157"/>
    </source>
</evidence>
<dbReference type="PANTHER" id="PTHR19331:SF465">
    <property type="entry name" value="EGG PEPTIDE SPERACT RECEPTOR"/>
    <property type="match status" value="1"/>
</dbReference>
<accession>A0A7M7PIT9</accession>
<sequence>MFPHSESAPQVDIRLADGSGAHEGQVEFFVNGDWRKTCGEEWTLEEADVFCRSLGYVRAFALLQDGSAFVSSGNTSLFFDDLQCTGFEDNVTECRMFRYKERTCDSTYGATSISCETDLQIYLRLVGGRDSYEGRVEIFYDGSWGSICAEKPWSIATATVVCRMVGFDAEDLVAFYDDNRFGDLAEEVRFDELDCDNVESIISIKSCRLLKYGTGYCDSGYASVQCDQPLITSTDEGTRTSRMSMSSAYQGTTTTHAATNEAVSTISTVPETTPTVFMTDEASTANEDEDQTTHISTTITYEAVSTISTTPETTPTVFMTDEASTANVDEDQTTRRSTTITYEAVSTISTTPETTPTVFMTDEASTANVDEDQTTRRSTTITYEAVSTIFTTPETTPTVFMTDEASTAIVDEYQTTRRSATITTANTATTDQESQSTLEPGNTDAFTSVLPSAPAALDFTTALTTTTHVETNTPTNSPISEPTSGVPTLLLTTLVTTEQQNYATDSHDVITTTKMEGSSVNPSTPNKESLSTIETETTPVSTTESLTTISHEAVTLQTSPQTTPETTPNTSNATLLYTSPVSTTTGASLTTEVLEVETIMMTISTTSTDTTDDSLTLTSSSMENETDLYFAETTTPGIKGDRLTTIARK</sequence>
<feature type="domain" description="SRCR" evidence="11">
    <location>
        <begin position="123"/>
        <end position="227"/>
    </location>
</feature>
<dbReference type="Pfam" id="PF00530">
    <property type="entry name" value="SRCR"/>
    <property type="match status" value="2"/>
</dbReference>
<feature type="domain" description="SRCR" evidence="11">
    <location>
        <begin position="13"/>
        <end position="116"/>
    </location>
</feature>
<evidence type="ECO:0000256" key="9">
    <source>
        <dbReference type="PROSITE-ProRule" id="PRU00196"/>
    </source>
</evidence>
<feature type="compositionally biased region" description="Low complexity" evidence="10">
    <location>
        <begin position="531"/>
        <end position="540"/>
    </location>
</feature>
<dbReference type="GeneID" id="105438769"/>
<dbReference type="PRINTS" id="PR00258">
    <property type="entry name" value="SPERACTRCPTR"/>
</dbReference>
<dbReference type="PROSITE" id="PS50287">
    <property type="entry name" value="SRCR_2"/>
    <property type="match status" value="2"/>
</dbReference>
<protein>
    <recommendedName>
        <fullName evidence="11">SRCR domain-containing protein</fullName>
    </recommendedName>
</protein>
<dbReference type="EnsemblMetazoa" id="XM_030995878">
    <property type="protein sequence ID" value="XP_030851738"/>
    <property type="gene ID" value="LOC105438769"/>
</dbReference>
<keyword evidence="8" id="KW-0325">Glycoprotein</keyword>
<evidence type="ECO:0000313" key="12">
    <source>
        <dbReference type="EnsemblMetazoa" id="XP_030851738"/>
    </source>
</evidence>
<proteinExistence type="predicted"/>
<evidence type="ECO:0000256" key="3">
    <source>
        <dbReference type="ARBA" id="ARBA00022729"/>
    </source>
</evidence>
<feature type="compositionally biased region" description="Polar residues" evidence="10">
    <location>
        <begin position="515"/>
        <end position="530"/>
    </location>
</feature>
<dbReference type="Gene3D" id="3.10.250.10">
    <property type="entry name" value="SRCR-like domain"/>
    <property type="match status" value="2"/>
</dbReference>
<evidence type="ECO:0000256" key="4">
    <source>
        <dbReference type="ARBA" id="ARBA00022737"/>
    </source>
</evidence>
<evidence type="ECO:0000256" key="1">
    <source>
        <dbReference type="ARBA" id="ARBA00004167"/>
    </source>
</evidence>
<comment type="caution">
    <text evidence="9">Lacks conserved residue(s) required for the propagation of feature annotation.</text>
</comment>
<reference evidence="12" key="2">
    <citation type="submission" date="2021-01" db="UniProtKB">
        <authorList>
            <consortium name="EnsemblMetazoa"/>
        </authorList>
    </citation>
    <scope>IDENTIFICATION</scope>
</reference>
<evidence type="ECO:0000256" key="6">
    <source>
        <dbReference type="ARBA" id="ARBA00023136"/>
    </source>
</evidence>
<keyword evidence="6" id="KW-0472">Membrane</keyword>
<evidence type="ECO:0000256" key="2">
    <source>
        <dbReference type="ARBA" id="ARBA00022692"/>
    </source>
</evidence>
<dbReference type="PANTHER" id="PTHR19331">
    <property type="entry name" value="SCAVENGER RECEPTOR DOMAIN-CONTAINING"/>
    <property type="match status" value="1"/>
</dbReference>
<comment type="subcellular location">
    <subcellularLocation>
        <location evidence="1">Membrane</location>
        <topology evidence="1">Single-pass membrane protein</topology>
    </subcellularLocation>
</comment>
<keyword evidence="4" id="KW-0677">Repeat</keyword>